<reference evidence="1" key="1">
    <citation type="journal article" date="2015" name="Nature">
        <title>Complex archaea that bridge the gap between prokaryotes and eukaryotes.</title>
        <authorList>
            <person name="Spang A."/>
            <person name="Saw J.H."/>
            <person name="Jorgensen S.L."/>
            <person name="Zaremba-Niedzwiedzka K."/>
            <person name="Martijn J."/>
            <person name="Lind A.E."/>
            <person name="van Eijk R."/>
            <person name="Schleper C."/>
            <person name="Guy L."/>
            <person name="Ettema T.J."/>
        </authorList>
    </citation>
    <scope>NUCLEOTIDE SEQUENCE</scope>
</reference>
<sequence length="176" mass="21069">MIKEDQFQPDKWFSQTAVWRFHPNHIDYICYHYELLLAGKWPEKISGYIDSPLDGKGPIQPHAYFENVIQLIAEFHWRIDQCGDDGEDFQSYKLDMILLEEEARGRSRKQIVRGRGLDQIERNCKCVRDYIKGVSKNGLNRRQQTYDSFKQQWWPGYADWREKYRIASSSRNPFVK</sequence>
<evidence type="ECO:0000313" key="1">
    <source>
        <dbReference type="EMBL" id="KKM93669.1"/>
    </source>
</evidence>
<protein>
    <submittedName>
        <fullName evidence="1">Uncharacterized protein</fullName>
    </submittedName>
</protein>
<gene>
    <name evidence="1" type="ORF">LCGC14_1206120</name>
</gene>
<dbReference type="EMBL" id="LAZR01006235">
    <property type="protein sequence ID" value="KKM93669.1"/>
    <property type="molecule type" value="Genomic_DNA"/>
</dbReference>
<proteinExistence type="predicted"/>
<name>A0A0F9LFD5_9ZZZZ</name>
<dbReference type="AlphaFoldDB" id="A0A0F9LFD5"/>
<accession>A0A0F9LFD5</accession>
<comment type="caution">
    <text evidence="1">The sequence shown here is derived from an EMBL/GenBank/DDBJ whole genome shotgun (WGS) entry which is preliminary data.</text>
</comment>
<organism evidence="1">
    <name type="scientific">marine sediment metagenome</name>
    <dbReference type="NCBI Taxonomy" id="412755"/>
    <lineage>
        <taxon>unclassified sequences</taxon>
        <taxon>metagenomes</taxon>
        <taxon>ecological metagenomes</taxon>
    </lineage>
</organism>